<feature type="transmembrane region" description="Helical" evidence="7">
    <location>
        <begin position="244"/>
        <end position="270"/>
    </location>
</feature>
<reference evidence="9 10" key="1">
    <citation type="submission" date="2020-08" db="EMBL/GenBank/DDBJ databases">
        <title>Genomic Encyclopedia of Type Strains, Phase IV (KMG-IV): sequencing the most valuable type-strain genomes for metagenomic binning, comparative biology and taxonomic classification.</title>
        <authorList>
            <person name="Goeker M."/>
        </authorList>
    </citation>
    <scope>NUCLEOTIDE SEQUENCE [LARGE SCALE GENOMIC DNA]</scope>
    <source>
        <strain evidence="9 10">DSM 17454</strain>
    </source>
</reference>
<gene>
    <name evidence="9" type="ORF">HNQ96_001494</name>
</gene>
<dbReference type="AlphaFoldDB" id="A0A8E2BAL0"/>
<name>A0A8E2BAL0_9HYPH</name>
<dbReference type="InterPro" id="IPR000515">
    <property type="entry name" value="MetI-like"/>
</dbReference>
<proteinExistence type="inferred from homology"/>
<dbReference type="PANTHER" id="PTHR43163:SF6">
    <property type="entry name" value="DIPEPTIDE TRANSPORT SYSTEM PERMEASE PROTEIN DPPB-RELATED"/>
    <property type="match status" value="1"/>
</dbReference>
<dbReference type="GO" id="GO:0005886">
    <property type="term" value="C:plasma membrane"/>
    <property type="evidence" value="ECO:0007669"/>
    <property type="project" value="UniProtKB-SubCell"/>
</dbReference>
<comment type="caution">
    <text evidence="9">The sequence shown here is derived from an EMBL/GenBank/DDBJ whole genome shotgun (WGS) entry which is preliminary data.</text>
</comment>
<keyword evidence="4 7" id="KW-0812">Transmembrane</keyword>
<sequence>MNASIAGALLLIGRKLLTAFAQLLVVATLIFSVMYIMPGDPVLLLLGAESNPSPEAVASMRSQLGLDQPVLSQYFTWLWNALHLDFGNSLTNGYPVSSYVLANLPRTLELAFAAIIIAAMIGVPLGIAAALKRGSMRDTVLTSIATIGISVPVYILGTLLVLIFSIKLGWLPASGYTDISRNLVEHFRKLALPALALGFGLAASIARMTRSSMLEILGRDFVRALRAKGMPERRIIWQHVLRNAAIPIVTIIGLQLGNLMGGTVLVEAMFNWPGLSTLLVGAVSARNYPLVQGAMLAIAALFIVINLAVELFYSLLDPRIRRKRS</sequence>
<evidence type="ECO:0000256" key="5">
    <source>
        <dbReference type="ARBA" id="ARBA00022989"/>
    </source>
</evidence>
<dbReference type="Pfam" id="PF00528">
    <property type="entry name" value="BPD_transp_1"/>
    <property type="match status" value="1"/>
</dbReference>
<organism evidence="9 10">
    <name type="scientific">Aminobacter carboxidus</name>
    <dbReference type="NCBI Taxonomy" id="376165"/>
    <lineage>
        <taxon>Bacteria</taxon>
        <taxon>Pseudomonadati</taxon>
        <taxon>Pseudomonadota</taxon>
        <taxon>Alphaproteobacteria</taxon>
        <taxon>Hyphomicrobiales</taxon>
        <taxon>Phyllobacteriaceae</taxon>
        <taxon>Aminobacter</taxon>
    </lineage>
</organism>
<feature type="transmembrane region" description="Helical" evidence="7">
    <location>
        <begin position="16"/>
        <end position="37"/>
    </location>
</feature>
<evidence type="ECO:0000259" key="8">
    <source>
        <dbReference type="PROSITE" id="PS50928"/>
    </source>
</evidence>
<evidence type="ECO:0000256" key="6">
    <source>
        <dbReference type="ARBA" id="ARBA00023136"/>
    </source>
</evidence>
<feature type="domain" description="ABC transmembrane type-1" evidence="8">
    <location>
        <begin position="104"/>
        <end position="313"/>
    </location>
</feature>
<feature type="transmembrane region" description="Helical" evidence="7">
    <location>
        <begin position="290"/>
        <end position="316"/>
    </location>
</feature>
<keyword evidence="5 7" id="KW-1133">Transmembrane helix</keyword>
<comment type="similarity">
    <text evidence="7">Belongs to the binding-protein-dependent transport system permease family.</text>
</comment>
<dbReference type="Pfam" id="PF19300">
    <property type="entry name" value="BPD_transp_1_N"/>
    <property type="match status" value="1"/>
</dbReference>
<dbReference type="Gene3D" id="1.10.3720.10">
    <property type="entry name" value="MetI-like"/>
    <property type="match status" value="1"/>
</dbReference>
<feature type="transmembrane region" description="Helical" evidence="7">
    <location>
        <begin position="110"/>
        <end position="131"/>
    </location>
</feature>
<feature type="transmembrane region" description="Helical" evidence="7">
    <location>
        <begin position="143"/>
        <end position="170"/>
    </location>
</feature>
<dbReference type="SUPFAM" id="SSF161098">
    <property type="entry name" value="MetI-like"/>
    <property type="match status" value="1"/>
</dbReference>
<evidence type="ECO:0000256" key="4">
    <source>
        <dbReference type="ARBA" id="ARBA00022692"/>
    </source>
</evidence>
<evidence type="ECO:0000313" key="9">
    <source>
        <dbReference type="EMBL" id="MBB6465636.1"/>
    </source>
</evidence>
<keyword evidence="3" id="KW-1003">Cell membrane</keyword>
<evidence type="ECO:0000256" key="7">
    <source>
        <dbReference type="RuleBase" id="RU363032"/>
    </source>
</evidence>
<protein>
    <submittedName>
        <fullName evidence="9">Peptide/nickel transport system permease protein</fullName>
    </submittedName>
</protein>
<evidence type="ECO:0000256" key="3">
    <source>
        <dbReference type="ARBA" id="ARBA00022475"/>
    </source>
</evidence>
<accession>A0A8E2BAL0</accession>
<dbReference type="EMBL" id="JACHGI010000002">
    <property type="protein sequence ID" value="MBB6465636.1"/>
    <property type="molecule type" value="Genomic_DNA"/>
</dbReference>
<dbReference type="InterPro" id="IPR035906">
    <property type="entry name" value="MetI-like_sf"/>
</dbReference>
<dbReference type="PROSITE" id="PS50928">
    <property type="entry name" value="ABC_TM1"/>
    <property type="match status" value="1"/>
</dbReference>
<evidence type="ECO:0000256" key="1">
    <source>
        <dbReference type="ARBA" id="ARBA00004651"/>
    </source>
</evidence>
<dbReference type="CDD" id="cd06261">
    <property type="entry name" value="TM_PBP2"/>
    <property type="match status" value="1"/>
</dbReference>
<evidence type="ECO:0000313" key="10">
    <source>
        <dbReference type="Proteomes" id="UP000532373"/>
    </source>
</evidence>
<dbReference type="GO" id="GO:0055085">
    <property type="term" value="P:transmembrane transport"/>
    <property type="evidence" value="ECO:0007669"/>
    <property type="project" value="InterPro"/>
</dbReference>
<dbReference type="RefSeq" id="WP_184768124.1">
    <property type="nucleotide sequence ID" value="NZ_JACHGI010000002.1"/>
</dbReference>
<dbReference type="Proteomes" id="UP000532373">
    <property type="component" value="Unassembled WGS sequence"/>
</dbReference>
<evidence type="ECO:0000256" key="2">
    <source>
        <dbReference type="ARBA" id="ARBA00022448"/>
    </source>
</evidence>
<dbReference type="InterPro" id="IPR045621">
    <property type="entry name" value="BPD_transp_1_N"/>
</dbReference>
<keyword evidence="2 7" id="KW-0813">Transport</keyword>
<keyword evidence="6 7" id="KW-0472">Membrane</keyword>
<comment type="subcellular location">
    <subcellularLocation>
        <location evidence="1 7">Cell membrane</location>
        <topology evidence="1 7">Multi-pass membrane protein</topology>
    </subcellularLocation>
</comment>
<dbReference type="PANTHER" id="PTHR43163">
    <property type="entry name" value="DIPEPTIDE TRANSPORT SYSTEM PERMEASE PROTEIN DPPB-RELATED"/>
    <property type="match status" value="1"/>
</dbReference>
<feature type="transmembrane region" description="Helical" evidence="7">
    <location>
        <begin position="190"/>
        <end position="209"/>
    </location>
</feature>